<dbReference type="InterPro" id="IPR017972">
    <property type="entry name" value="Cyt_P450_CS"/>
</dbReference>
<dbReference type="InterPro" id="IPR002397">
    <property type="entry name" value="Cyt_P450_B"/>
</dbReference>
<dbReference type="Gene3D" id="3.10.20.30">
    <property type="match status" value="1"/>
</dbReference>
<dbReference type="PRINTS" id="PR00359">
    <property type="entry name" value="BP450"/>
</dbReference>
<keyword evidence="2" id="KW-0479">Metal-binding</keyword>
<dbReference type="InterPro" id="IPR012675">
    <property type="entry name" value="Beta-grasp_dom_sf"/>
</dbReference>
<dbReference type="EMBL" id="BAAAGX010000014">
    <property type="protein sequence ID" value="GAA0247291.1"/>
    <property type="molecule type" value="Genomic_DNA"/>
</dbReference>
<name>A0ABN0UDT4_9ACTN</name>
<reference evidence="5 6" key="1">
    <citation type="journal article" date="2019" name="Int. J. Syst. Evol. Microbiol.">
        <title>The Global Catalogue of Microorganisms (GCM) 10K type strain sequencing project: providing services to taxonomists for standard genome sequencing and annotation.</title>
        <authorList>
            <consortium name="The Broad Institute Genomics Platform"/>
            <consortium name="The Broad Institute Genome Sequencing Center for Infectious Disease"/>
            <person name="Wu L."/>
            <person name="Ma J."/>
        </authorList>
    </citation>
    <scope>NUCLEOTIDE SEQUENCE [LARGE SCALE GENOMIC DNA]</scope>
    <source>
        <strain evidence="5 6">JCM 10425</strain>
    </source>
</reference>
<dbReference type="InterPro" id="IPR017938">
    <property type="entry name" value="Riboflavin_synthase-like_b-brl"/>
</dbReference>
<dbReference type="PROSITE" id="PS51085">
    <property type="entry name" value="2FE2S_FER_2"/>
    <property type="match status" value="1"/>
</dbReference>
<feature type="domain" description="FAD-binding FR-type" evidence="4">
    <location>
        <begin position="406"/>
        <end position="500"/>
    </location>
</feature>
<organism evidence="5 6">
    <name type="scientific">Cryptosporangium japonicum</name>
    <dbReference type="NCBI Taxonomy" id="80872"/>
    <lineage>
        <taxon>Bacteria</taxon>
        <taxon>Bacillati</taxon>
        <taxon>Actinomycetota</taxon>
        <taxon>Actinomycetes</taxon>
        <taxon>Cryptosporangiales</taxon>
        <taxon>Cryptosporangiaceae</taxon>
        <taxon>Cryptosporangium</taxon>
    </lineage>
</organism>
<dbReference type="CDD" id="cd06185">
    <property type="entry name" value="PDR_like"/>
    <property type="match status" value="1"/>
</dbReference>
<dbReference type="Gene3D" id="3.40.50.80">
    <property type="entry name" value="Nucleotide-binding domain of ferredoxin-NADP reductase (FNR) module"/>
    <property type="match status" value="1"/>
</dbReference>
<dbReference type="SUPFAM" id="SSF54292">
    <property type="entry name" value="2Fe-2S ferredoxin-like"/>
    <property type="match status" value="1"/>
</dbReference>
<keyword evidence="2" id="KW-0560">Oxidoreductase</keyword>
<dbReference type="SUPFAM" id="SSF63380">
    <property type="entry name" value="Riboflavin synthase domain-like"/>
    <property type="match status" value="1"/>
</dbReference>
<sequence length="699" mass="76189">MSEKCPFSDPAALFDDLARARTTSGLTWSTALNSWVVSRYDDVVEALHRPDLYSSAPTVPELPEFLAGRIPGRGTLIGHDNPTHDRLRSAVNTFFVPRRLVRYEPWIDAAAHGLVDGFADRGAAELKAEFGLPLALTTITHVVGLDTARADWIGLALSSTLGPRDVHYAHVDPAEKLRAYLELHDYVRQVMDERRRERRDDLISHVWNVRDAGEVTMTDFEMLSLFPGLLLAGHETTSSLICTAVAHLLSHPGAYRAAQHDDDTRARALEELLRFESAITGMPRRVTRDTTLGGTALREGEQVFLAYASGSRDPARFDSPAELRTDRNSAPAHLGFGQGIHACLGAPLARLLLRTELRVLHERLPGLRLATPLADLTYGPVSSARGLTHLPLRWDPAPRRATRRRSAPLTATITGRTALTDDVVELELAGDLPPWQPDAHIDVHLGDGLVRSYSLCGDPAERHWRIAVRRDGVGSRHVHERLAVGDTVRLGGPRSNFGLVDARRHLFIAGGIGITPFLPMLGTVEPWRLVYLGRGEASMPYAARLRERHPGRVTLWSGPGRFDLAALLAGTDPDTAVYCCGPERLVAAVEALAPGVRTERFAPRPLPPTTHGEFDVTLAASNRTVTVAAGESVLDAINRAGANVPSTCREGTCGTCEVRVLAGEPEHRDSVLTAAERAAGTYLLPCVSRSRTPSITLDV</sequence>
<evidence type="ECO:0000259" key="3">
    <source>
        <dbReference type="PROSITE" id="PS51085"/>
    </source>
</evidence>
<dbReference type="InterPro" id="IPR001041">
    <property type="entry name" value="2Fe-2S_ferredoxin-type"/>
</dbReference>
<dbReference type="InterPro" id="IPR036010">
    <property type="entry name" value="2Fe-2S_ferredoxin-like_sf"/>
</dbReference>
<dbReference type="InterPro" id="IPR017927">
    <property type="entry name" value="FAD-bd_FR_type"/>
</dbReference>
<evidence type="ECO:0000313" key="6">
    <source>
        <dbReference type="Proteomes" id="UP001500967"/>
    </source>
</evidence>
<dbReference type="Proteomes" id="UP001500967">
    <property type="component" value="Unassembled WGS sequence"/>
</dbReference>
<evidence type="ECO:0000256" key="1">
    <source>
        <dbReference type="ARBA" id="ARBA00010617"/>
    </source>
</evidence>
<comment type="similarity">
    <text evidence="1 2">Belongs to the cytochrome P450 family.</text>
</comment>
<gene>
    <name evidence="5" type="ORF">GCM10009539_35740</name>
</gene>
<dbReference type="PROSITE" id="PS00197">
    <property type="entry name" value="2FE2S_FER_1"/>
    <property type="match status" value="1"/>
</dbReference>
<evidence type="ECO:0000256" key="2">
    <source>
        <dbReference type="RuleBase" id="RU000461"/>
    </source>
</evidence>
<keyword evidence="2" id="KW-0503">Monooxygenase</keyword>
<keyword evidence="2" id="KW-0408">Iron</keyword>
<dbReference type="PRINTS" id="PR00385">
    <property type="entry name" value="P450"/>
</dbReference>
<keyword evidence="2" id="KW-0349">Heme</keyword>
<evidence type="ECO:0000313" key="5">
    <source>
        <dbReference type="EMBL" id="GAA0247291.1"/>
    </source>
</evidence>
<dbReference type="Gene3D" id="1.10.630.10">
    <property type="entry name" value="Cytochrome P450"/>
    <property type="match status" value="1"/>
</dbReference>
<dbReference type="InterPro" id="IPR039261">
    <property type="entry name" value="FNR_nucleotide-bd"/>
</dbReference>
<dbReference type="InterPro" id="IPR036396">
    <property type="entry name" value="Cyt_P450_sf"/>
</dbReference>
<dbReference type="Pfam" id="PF00067">
    <property type="entry name" value="p450"/>
    <property type="match status" value="1"/>
</dbReference>
<dbReference type="Gene3D" id="2.40.30.10">
    <property type="entry name" value="Translation factors"/>
    <property type="match status" value="1"/>
</dbReference>
<dbReference type="PANTHER" id="PTHR46696:SF6">
    <property type="entry name" value="P450, PUTATIVE (EUROFUNG)-RELATED"/>
    <property type="match status" value="1"/>
</dbReference>
<evidence type="ECO:0000259" key="4">
    <source>
        <dbReference type="PROSITE" id="PS51384"/>
    </source>
</evidence>
<dbReference type="PANTHER" id="PTHR46696">
    <property type="entry name" value="P450, PUTATIVE (EUROFUNG)-RELATED"/>
    <property type="match status" value="1"/>
</dbReference>
<dbReference type="InterPro" id="IPR001128">
    <property type="entry name" value="Cyt_P450"/>
</dbReference>
<protein>
    <submittedName>
        <fullName evidence="5">Cytochrome P450/oxidoreductase</fullName>
    </submittedName>
</protein>
<accession>A0ABN0UDT4</accession>
<dbReference type="SUPFAM" id="SSF52343">
    <property type="entry name" value="Ferredoxin reductase-like, C-terminal NADP-linked domain"/>
    <property type="match status" value="1"/>
</dbReference>
<keyword evidence="6" id="KW-1185">Reference proteome</keyword>
<feature type="domain" description="2Fe-2S ferredoxin-type" evidence="3">
    <location>
        <begin position="614"/>
        <end position="699"/>
    </location>
</feature>
<dbReference type="PROSITE" id="PS00086">
    <property type="entry name" value="CYTOCHROME_P450"/>
    <property type="match status" value="1"/>
</dbReference>
<dbReference type="CDD" id="cd00207">
    <property type="entry name" value="fer2"/>
    <property type="match status" value="1"/>
</dbReference>
<comment type="caution">
    <text evidence="5">The sequence shown here is derived from an EMBL/GenBank/DDBJ whole genome shotgun (WGS) entry which is preliminary data.</text>
</comment>
<dbReference type="RefSeq" id="WP_344649955.1">
    <property type="nucleotide sequence ID" value="NZ_BAAAGX010000014.1"/>
</dbReference>
<dbReference type="Pfam" id="PF00111">
    <property type="entry name" value="Fer2"/>
    <property type="match status" value="1"/>
</dbReference>
<dbReference type="SUPFAM" id="SSF48264">
    <property type="entry name" value="Cytochrome P450"/>
    <property type="match status" value="1"/>
</dbReference>
<dbReference type="PROSITE" id="PS51384">
    <property type="entry name" value="FAD_FR"/>
    <property type="match status" value="1"/>
</dbReference>
<dbReference type="InterPro" id="IPR006058">
    <property type="entry name" value="2Fe2S_fd_BS"/>
</dbReference>
<proteinExistence type="inferred from homology"/>